<name>A0A8K0CWG8_IGNLU</name>
<dbReference type="OrthoDB" id="5370059at2759"/>
<comment type="caution">
    <text evidence="2">The sequence shown here is derived from an EMBL/GenBank/DDBJ whole genome shotgun (WGS) entry which is preliminary data.</text>
</comment>
<accession>A0A8K0CWG8</accession>
<dbReference type="InterPro" id="IPR052830">
    <property type="entry name" value="RCC1_domain-containing"/>
</dbReference>
<dbReference type="EMBL" id="VTPC01008651">
    <property type="protein sequence ID" value="KAF2892607.1"/>
    <property type="molecule type" value="Genomic_DNA"/>
</dbReference>
<gene>
    <name evidence="2" type="ORF">ILUMI_13565</name>
</gene>
<organism evidence="2 3">
    <name type="scientific">Ignelater luminosus</name>
    <name type="common">Cucubano</name>
    <name type="synonym">Pyrophorus luminosus</name>
    <dbReference type="NCBI Taxonomy" id="2038154"/>
    <lineage>
        <taxon>Eukaryota</taxon>
        <taxon>Metazoa</taxon>
        <taxon>Ecdysozoa</taxon>
        <taxon>Arthropoda</taxon>
        <taxon>Hexapoda</taxon>
        <taxon>Insecta</taxon>
        <taxon>Pterygota</taxon>
        <taxon>Neoptera</taxon>
        <taxon>Endopterygota</taxon>
        <taxon>Coleoptera</taxon>
        <taxon>Polyphaga</taxon>
        <taxon>Elateriformia</taxon>
        <taxon>Elateroidea</taxon>
        <taxon>Elateridae</taxon>
        <taxon>Agrypninae</taxon>
        <taxon>Pyrophorini</taxon>
        <taxon>Ignelater</taxon>
    </lineage>
</organism>
<feature type="repeat" description="RCC1" evidence="1">
    <location>
        <begin position="221"/>
        <end position="277"/>
    </location>
</feature>
<dbReference type="InterPro" id="IPR000408">
    <property type="entry name" value="Reg_chr_condens"/>
</dbReference>
<proteinExistence type="predicted"/>
<dbReference type="PANTHER" id="PTHR46849">
    <property type="entry name" value="RCC1 DOMAIN-CONTAINING PROTEIN 1"/>
    <property type="match status" value="1"/>
</dbReference>
<protein>
    <recommendedName>
        <fullName evidence="4">RCC1 domain-containing protein 1</fullName>
    </recommendedName>
</protein>
<evidence type="ECO:0000313" key="3">
    <source>
        <dbReference type="Proteomes" id="UP000801492"/>
    </source>
</evidence>
<keyword evidence="3" id="KW-1185">Reference proteome</keyword>
<dbReference type="PANTHER" id="PTHR46849:SF1">
    <property type="entry name" value="RCC1 DOMAIN-CONTAINING PROTEIN 1"/>
    <property type="match status" value="1"/>
</dbReference>
<reference evidence="2" key="1">
    <citation type="submission" date="2019-08" db="EMBL/GenBank/DDBJ databases">
        <title>The genome of the North American firefly Photinus pyralis.</title>
        <authorList>
            <consortium name="Photinus pyralis genome working group"/>
            <person name="Fallon T.R."/>
            <person name="Sander Lower S.E."/>
            <person name="Weng J.-K."/>
        </authorList>
    </citation>
    <scope>NUCLEOTIDE SEQUENCE</scope>
    <source>
        <strain evidence="2">TRF0915ILg1</strain>
        <tissue evidence="2">Whole body</tissue>
    </source>
</reference>
<dbReference type="AlphaFoldDB" id="A0A8K0CWG8"/>
<sequence length="330" mass="36892">MRVFYCGFNLYGQFINHSNIIVERFIDYTYEDVTSIEFNQTFSVIFKNENIYLHGRKADKTHQIQRIEIPENLKILQISCTDDKVLFLANDSILKLDLNKCDRLVPEPLPSNIFSNDPIIKIASGSKINAALTEQGTLYTFFNKLNFSNKDIVDICAGREHCLILDDTGNVYSFGRGSRGQLGHGSLEDELEPKLIEALAGIKISKIATGGWHSCAVSAEGDVYTWGWNGNGQLGIGKINEEAVGVMAIPQVVDFPDDSNAIDVACGNRHTIVLLDNADLFGAGWNKYHQLGNIENENENIFRMTHLYSFSNFNVNNIKCGPWSTVVIVN</sequence>
<evidence type="ECO:0008006" key="4">
    <source>
        <dbReference type="Google" id="ProtNLM"/>
    </source>
</evidence>
<dbReference type="InterPro" id="IPR009091">
    <property type="entry name" value="RCC1/BLIP-II"/>
</dbReference>
<dbReference type="Gene3D" id="2.130.10.30">
    <property type="entry name" value="Regulator of chromosome condensation 1/beta-lactamase-inhibitor protein II"/>
    <property type="match status" value="2"/>
</dbReference>
<evidence type="ECO:0000256" key="1">
    <source>
        <dbReference type="PROSITE-ProRule" id="PRU00235"/>
    </source>
</evidence>
<dbReference type="SUPFAM" id="SSF50985">
    <property type="entry name" value="RCC1/BLIP-II"/>
    <property type="match status" value="1"/>
</dbReference>
<dbReference type="PRINTS" id="PR00633">
    <property type="entry name" value="RCCNDNSATION"/>
</dbReference>
<feature type="repeat" description="RCC1" evidence="1">
    <location>
        <begin position="169"/>
        <end position="220"/>
    </location>
</feature>
<dbReference type="PROSITE" id="PS50012">
    <property type="entry name" value="RCC1_3"/>
    <property type="match status" value="2"/>
</dbReference>
<evidence type="ECO:0000313" key="2">
    <source>
        <dbReference type="EMBL" id="KAF2892607.1"/>
    </source>
</evidence>
<dbReference type="Proteomes" id="UP000801492">
    <property type="component" value="Unassembled WGS sequence"/>
</dbReference>
<dbReference type="Pfam" id="PF00415">
    <property type="entry name" value="RCC1"/>
    <property type="match status" value="2"/>
</dbReference>
<dbReference type="PROSITE" id="PS00626">
    <property type="entry name" value="RCC1_2"/>
    <property type="match status" value="1"/>
</dbReference>